<accession>A0A0A9D7G8</accession>
<protein>
    <submittedName>
        <fullName evidence="1">Uncharacterized protein</fullName>
    </submittedName>
</protein>
<organism evidence="1">
    <name type="scientific">Arundo donax</name>
    <name type="common">Giant reed</name>
    <name type="synonym">Donax arundinaceus</name>
    <dbReference type="NCBI Taxonomy" id="35708"/>
    <lineage>
        <taxon>Eukaryota</taxon>
        <taxon>Viridiplantae</taxon>
        <taxon>Streptophyta</taxon>
        <taxon>Embryophyta</taxon>
        <taxon>Tracheophyta</taxon>
        <taxon>Spermatophyta</taxon>
        <taxon>Magnoliopsida</taxon>
        <taxon>Liliopsida</taxon>
        <taxon>Poales</taxon>
        <taxon>Poaceae</taxon>
        <taxon>PACMAD clade</taxon>
        <taxon>Arundinoideae</taxon>
        <taxon>Arundineae</taxon>
        <taxon>Arundo</taxon>
    </lineage>
</organism>
<reference evidence="1" key="2">
    <citation type="journal article" date="2015" name="Data Brief">
        <title>Shoot transcriptome of the giant reed, Arundo donax.</title>
        <authorList>
            <person name="Barrero R.A."/>
            <person name="Guerrero F.D."/>
            <person name="Moolhuijzen P."/>
            <person name="Goolsby J.A."/>
            <person name="Tidwell J."/>
            <person name="Bellgard S.E."/>
            <person name="Bellgard M.I."/>
        </authorList>
    </citation>
    <scope>NUCLEOTIDE SEQUENCE</scope>
    <source>
        <tissue evidence="1">Shoot tissue taken approximately 20 cm above the soil surface</tissue>
    </source>
</reference>
<evidence type="ECO:0000313" key="1">
    <source>
        <dbReference type="EMBL" id="JAD83771.1"/>
    </source>
</evidence>
<reference evidence="1" key="1">
    <citation type="submission" date="2014-09" db="EMBL/GenBank/DDBJ databases">
        <authorList>
            <person name="Magalhaes I.L.F."/>
            <person name="Oliveira U."/>
            <person name="Santos F.R."/>
            <person name="Vidigal T.H.D.A."/>
            <person name="Brescovit A.D."/>
            <person name="Santos A.J."/>
        </authorList>
    </citation>
    <scope>NUCLEOTIDE SEQUENCE</scope>
    <source>
        <tissue evidence="1">Shoot tissue taken approximately 20 cm above the soil surface</tissue>
    </source>
</reference>
<name>A0A0A9D7G8_ARUDO</name>
<sequence length="48" mass="5980">MKLYSYQQKKQITSKRFKLEMRMEEDLVPRVRSQWTKKMKMIEKLNTA</sequence>
<dbReference type="EMBL" id="GBRH01214124">
    <property type="protein sequence ID" value="JAD83771.1"/>
    <property type="molecule type" value="Transcribed_RNA"/>
</dbReference>
<proteinExistence type="predicted"/>
<dbReference type="AlphaFoldDB" id="A0A0A9D7G8"/>